<comment type="caution">
    <text evidence="1">The sequence shown here is derived from an EMBL/GenBank/DDBJ whole genome shotgun (WGS) entry which is preliminary data.</text>
</comment>
<protein>
    <submittedName>
        <fullName evidence="1">Uncharacterized protein</fullName>
    </submittedName>
</protein>
<keyword evidence="2" id="KW-1185">Reference proteome</keyword>
<name>A0A448WWG2_9PLAT</name>
<sequence>MPVADAYTVLMGDLARRQIGALERISGVSLADREFRHFCGQSTQDLTTYHRLSCEFGQDFSL</sequence>
<proteinExistence type="predicted"/>
<dbReference type="Proteomes" id="UP000784294">
    <property type="component" value="Unassembled WGS sequence"/>
</dbReference>
<dbReference type="AlphaFoldDB" id="A0A448WWG2"/>
<evidence type="ECO:0000313" key="1">
    <source>
        <dbReference type="EMBL" id="VEL21925.1"/>
    </source>
</evidence>
<dbReference type="EMBL" id="CAAALY010053809">
    <property type="protein sequence ID" value="VEL21925.1"/>
    <property type="molecule type" value="Genomic_DNA"/>
</dbReference>
<accession>A0A448WWG2</accession>
<evidence type="ECO:0000313" key="2">
    <source>
        <dbReference type="Proteomes" id="UP000784294"/>
    </source>
</evidence>
<gene>
    <name evidence="1" type="ORF">PXEA_LOCUS15365</name>
</gene>
<reference evidence="1" key="1">
    <citation type="submission" date="2018-11" db="EMBL/GenBank/DDBJ databases">
        <authorList>
            <consortium name="Pathogen Informatics"/>
        </authorList>
    </citation>
    <scope>NUCLEOTIDE SEQUENCE</scope>
</reference>
<organism evidence="1 2">
    <name type="scientific">Protopolystoma xenopodis</name>
    <dbReference type="NCBI Taxonomy" id="117903"/>
    <lineage>
        <taxon>Eukaryota</taxon>
        <taxon>Metazoa</taxon>
        <taxon>Spiralia</taxon>
        <taxon>Lophotrochozoa</taxon>
        <taxon>Platyhelminthes</taxon>
        <taxon>Monogenea</taxon>
        <taxon>Polyopisthocotylea</taxon>
        <taxon>Polystomatidea</taxon>
        <taxon>Polystomatidae</taxon>
        <taxon>Protopolystoma</taxon>
    </lineage>
</organism>